<feature type="transmembrane region" description="Helical" evidence="1">
    <location>
        <begin position="241"/>
        <end position="258"/>
    </location>
</feature>
<evidence type="ECO:0000313" key="4">
    <source>
        <dbReference type="Proteomes" id="UP001465976"/>
    </source>
</evidence>
<gene>
    <name evidence="3" type="ORF">V5O48_006669</name>
</gene>
<keyword evidence="4" id="KW-1185">Reference proteome</keyword>
<protein>
    <recommendedName>
        <fullName evidence="2">DUF6533 domain-containing protein</fullName>
    </recommendedName>
</protein>
<evidence type="ECO:0000313" key="3">
    <source>
        <dbReference type="EMBL" id="KAL0575292.1"/>
    </source>
</evidence>
<sequence length="309" mass="34340">MSSVIGLTDLFPAIRVTQIANYNYVATITFLAHDIALMLPVEIDLIWRQVLSITCVPPVSIEIAGADDSDRRTKWTLPKVLYLWARYHGICFLIFAFNVEFGTGLYSITFTAIKTREKAFVAPPDIPLSGCLTENSNRVYTFVAWVPATVIATIFFLLTLLQLYLSLPEKNKGMQWSNIKGSLTPLLTSFYTDGAIYYFLILSQSQSFCFNCFVPESLTATGALMFATVTSEADLTNAIPALAWTIVVYSFSASRLILNLRRMAVARNPSAPWVHTLTLSWNIPDSNSGLENGDEIDLETMDREAAVDG</sequence>
<feature type="domain" description="DUF6533" evidence="2">
    <location>
        <begin position="22"/>
        <end position="54"/>
    </location>
</feature>
<feature type="transmembrane region" description="Helical" evidence="1">
    <location>
        <begin position="208"/>
        <end position="229"/>
    </location>
</feature>
<dbReference type="InterPro" id="IPR045340">
    <property type="entry name" value="DUF6533"/>
</dbReference>
<evidence type="ECO:0000259" key="2">
    <source>
        <dbReference type="Pfam" id="PF20151"/>
    </source>
</evidence>
<reference evidence="3 4" key="1">
    <citation type="submission" date="2024-02" db="EMBL/GenBank/DDBJ databases">
        <title>A draft genome for the cacao thread blight pathogen Marasmius crinis-equi.</title>
        <authorList>
            <person name="Cohen S.P."/>
            <person name="Baruah I.K."/>
            <person name="Amoako-Attah I."/>
            <person name="Bukari Y."/>
            <person name="Meinhardt L.W."/>
            <person name="Bailey B.A."/>
        </authorList>
    </citation>
    <scope>NUCLEOTIDE SEQUENCE [LARGE SCALE GENOMIC DNA]</scope>
    <source>
        <strain evidence="3 4">GH-76</strain>
    </source>
</reference>
<dbReference type="Proteomes" id="UP001465976">
    <property type="component" value="Unassembled WGS sequence"/>
</dbReference>
<feature type="transmembrane region" description="Helical" evidence="1">
    <location>
        <begin position="142"/>
        <end position="163"/>
    </location>
</feature>
<proteinExistence type="predicted"/>
<feature type="transmembrane region" description="Helical" evidence="1">
    <location>
        <begin position="87"/>
        <end position="108"/>
    </location>
</feature>
<dbReference type="Pfam" id="PF20151">
    <property type="entry name" value="DUF6533"/>
    <property type="match status" value="1"/>
</dbReference>
<name>A0ABR3FJR0_9AGAR</name>
<keyword evidence="1" id="KW-0812">Transmembrane</keyword>
<keyword evidence="1" id="KW-0472">Membrane</keyword>
<evidence type="ECO:0000256" key="1">
    <source>
        <dbReference type="SAM" id="Phobius"/>
    </source>
</evidence>
<comment type="caution">
    <text evidence="3">The sequence shown here is derived from an EMBL/GenBank/DDBJ whole genome shotgun (WGS) entry which is preliminary data.</text>
</comment>
<organism evidence="3 4">
    <name type="scientific">Marasmius crinis-equi</name>
    <dbReference type="NCBI Taxonomy" id="585013"/>
    <lineage>
        <taxon>Eukaryota</taxon>
        <taxon>Fungi</taxon>
        <taxon>Dikarya</taxon>
        <taxon>Basidiomycota</taxon>
        <taxon>Agaricomycotina</taxon>
        <taxon>Agaricomycetes</taxon>
        <taxon>Agaricomycetidae</taxon>
        <taxon>Agaricales</taxon>
        <taxon>Marasmiineae</taxon>
        <taxon>Marasmiaceae</taxon>
        <taxon>Marasmius</taxon>
    </lineage>
</organism>
<dbReference type="EMBL" id="JBAHYK010000318">
    <property type="protein sequence ID" value="KAL0575292.1"/>
    <property type="molecule type" value="Genomic_DNA"/>
</dbReference>
<keyword evidence="1" id="KW-1133">Transmembrane helix</keyword>
<accession>A0ABR3FJR0</accession>
<feature type="transmembrane region" description="Helical" evidence="1">
    <location>
        <begin position="183"/>
        <end position="201"/>
    </location>
</feature>